<feature type="compositionally biased region" description="Basic residues" evidence="5">
    <location>
        <begin position="237"/>
        <end position="251"/>
    </location>
</feature>
<evidence type="ECO:0000256" key="1">
    <source>
        <dbReference type="ARBA" id="ARBA00003687"/>
    </source>
</evidence>
<sequence length="719" mass="76317">MRVFDNGGDMEEYPDELWTPWISHNYVGARSSASRSPPSSMPCGKFSSNWRRCNLYHINLIHLASQQDPSLAGYLGKGFGSSGGAYSSLFGRMEVRLEQGTMASRESSSFNFGVQKSPVQSQPPAMQSMRLAYVADSTAMFKSLSSSSPPPPQPSPPYRGDGGGNAGTGDGSSAVITPHGLNINVGEPVKRKRGRPRKYGPDGLALNPLATAASVLQVAGAFSPSAGMANPADATKKPRGRPRGSGNKKQKLGSLGSSGTGFTPHVITVTAGENGSRAICILSANGAISNVTLRQPATSGGTVTYEGRFEILSLSGSFLLSESGGQRSRTGGLSVSLAGPDGRVLGGGVAGLLMAASPVQVVMGSFIPDGKKGSKQINPVDPTSASGKLAADGMTGASSPLSWGTMSESSGGPGSPLNQSTRMCNNNDQQGLSNIPWNVVEEIMRLHRSLPVRPGPGINEVEAAMAFVHNVNKEELARIDAILKQNKGSEGPKIALLCPARDVEECREESEKLSLIKLASLTEVSAKKGTRDLNRQNKLMDQVDWLPDSIGKLSDLVTLGLSENRIFALPTTIGTLSSLTKLDLHSNRIVQLPDPIVDLYNLLCLDPRGNQLTPLPSTFGKLAHPEELDLSSIQLSSLPDAIGNLLRPTKLNVETNDFEELPHTIGNCIALVELRADYNCLKGLPDAVGRLESSEVVTVRCKPITISKDFQQQWHLYQS</sequence>
<keyword evidence="8" id="KW-1185">Reference proteome</keyword>
<keyword evidence="2" id="KW-0433">Leucine-rich repeat</keyword>
<keyword evidence="3" id="KW-0677">Repeat</keyword>
<evidence type="ECO:0000259" key="6">
    <source>
        <dbReference type="PROSITE" id="PS51742"/>
    </source>
</evidence>
<evidence type="ECO:0000313" key="8">
    <source>
        <dbReference type="Proteomes" id="UP001055439"/>
    </source>
</evidence>
<evidence type="ECO:0000256" key="2">
    <source>
        <dbReference type="ARBA" id="ARBA00022614"/>
    </source>
</evidence>
<dbReference type="InterPro" id="IPR003591">
    <property type="entry name" value="Leu-rich_rpt_typical-subtyp"/>
</dbReference>
<dbReference type="InterPro" id="IPR032675">
    <property type="entry name" value="LRR_dom_sf"/>
</dbReference>
<dbReference type="SMART" id="SM00384">
    <property type="entry name" value="AT_hook"/>
    <property type="match status" value="2"/>
</dbReference>
<dbReference type="InterPro" id="IPR017956">
    <property type="entry name" value="AT_hook_DNA-bd_motif"/>
</dbReference>
<dbReference type="SMART" id="SM00369">
    <property type="entry name" value="LRR_TYP"/>
    <property type="match status" value="3"/>
</dbReference>
<dbReference type="Gene3D" id="3.80.10.10">
    <property type="entry name" value="Ribonuclease Inhibitor"/>
    <property type="match status" value="1"/>
</dbReference>
<feature type="compositionally biased region" description="Gly residues" evidence="5">
    <location>
        <begin position="160"/>
        <end position="170"/>
    </location>
</feature>
<dbReference type="OrthoDB" id="1750003at2759"/>
<proteinExistence type="predicted"/>
<dbReference type="Pfam" id="PF03479">
    <property type="entry name" value="PCC"/>
    <property type="match status" value="1"/>
</dbReference>
<accession>A0A9E7GCS5</accession>
<reference evidence="7" key="1">
    <citation type="submission" date="2022-05" db="EMBL/GenBank/DDBJ databases">
        <title>The Musa troglodytarum L. genome provides insights into the mechanism of non-climacteric behaviour and enrichment of carotenoids.</title>
        <authorList>
            <person name="Wang J."/>
        </authorList>
    </citation>
    <scope>NUCLEOTIDE SEQUENCE</scope>
    <source>
        <tissue evidence="7">Leaf</tissue>
    </source>
</reference>
<dbReference type="PANTHER" id="PTHR31500:SF57">
    <property type="entry name" value="AT-HOOK MOTIF NUCLEAR-LOCALIZED PROTEIN 10"/>
    <property type="match status" value="1"/>
</dbReference>
<comment type="domain">
    <text evidence="4">The PPC domain mediates interactions between AHL proteins.</text>
</comment>
<evidence type="ECO:0000313" key="7">
    <source>
        <dbReference type="EMBL" id="URE09927.1"/>
    </source>
</evidence>
<dbReference type="GO" id="GO:0003680">
    <property type="term" value="F:minor groove of adenine-thymine-rich DNA binding"/>
    <property type="evidence" value="ECO:0007669"/>
    <property type="project" value="UniProtKB-UniRule"/>
</dbReference>
<comment type="subcellular location">
    <subcellularLocation>
        <location evidence="4">Nucleus</location>
    </subcellularLocation>
</comment>
<dbReference type="Proteomes" id="UP001055439">
    <property type="component" value="Chromosome 6"/>
</dbReference>
<dbReference type="GO" id="GO:0005634">
    <property type="term" value="C:nucleus"/>
    <property type="evidence" value="ECO:0007669"/>
    <property type="project" value="UniProtKB-SubCell"/>
</dbReference>
<feature type="region of interest" description="Disordered" evidence="5">
    <location>
        <begin position="224"/>
        <end position="259"/>
    </location>
</feature>
<gene>
    <name evidence="7" type="ORF">MUK42_03996</name>
</gene>
<keyword evidence="4" id="KW-0804">Transcription</keyword>
<feature type="compositionally biased region" description="Polar residues" evidence="5">
    <location>
        <begin position="375"/>
        <end position="386"/>
    </location>
</feature>
<keyword evidence="4" id="KW-0238">DNA-binding</keyword>
<evidence type="ECO:0000256" key="4">
    <source>
        <dbReference type="RuleBase" id="RU367031"/>
    </source>
</evidence>
<protein>
    <recommendedName>
        <fullName evidence="4">AT-hook motif nuclear-localized protein</fullName>
    </recommendedName>
</protein>
<dbReference type="PANTHER" id="PTHR31500">
    <property type="entry name" value="AT-HOOK MOTIF NUCLEAR-LOCALIZED PROTEIN 9"/>
    <property type="match status" value="1"/>
</dbReference>
<feature type="compositionally biased region" description="Polar residues" evidence="5">
    <location>
        <begin position="396"/>
        <end position="429"/>
    </location>
</feature>
<name>A0A9E7GCS5_9LILI</name>
<dbReference type="PROSITE" id="PS51742">
    <property type="entry name" value="PPC"/>
    <property type="match status" value="1"/>
</dbReference>
<comment type="function">
    <text evidence="1 4">Transcription factor that specifically binds AT-rich DNA sequences related to the nuclear matrix attachment regions (MARs).</text>
</comment>
<dbReference type="SUPFAM" id="SSF117856">
    <property type="entry name" value="AF0104/ALDC/Ptd012-like"/>
    <property type="match status" value="1"/>
</dbReference>
<dbReference type="InterPro" id="IPR039605">
    <property type="entry name" value="AHL"/>
</dbReference>
<dbReference type="AlphaFoldDB" id="A0A9E7GCS5"/>
<keyword evidence="4" id="KW-0805">Transcription regulation</keyword>
<organism evidence="7 8">
    <name type="scientific">Musa troglodytarum</name>
    <name type="common">fe'i banana</name>
    <dbReference type="NCBI Taxonomy" id="320322"/>
    <lineage>
        <taxon>Eukaryota</taxon>
        <taxon>Viridiplantae</taxon>
        <taxon>Streptophyta</taxon>
        <taxon>Embryophyta</taxon>
        <taxon>Tracheophyta</taxon>
        <taxon>Spermatophyta</taxon>
        <taxon>Magnoliopsida</taxon>
        <taxon>Liliopsida</taxon>
        <taxon>Zingiberales</taxon>
        <taxon>Musaceae</taxon>
        <taxon>Musa</taxon>
    </lineage>
</organism>
<dbReference type="EMBL" id="CP097508">
    <property type="protein sequence ID" value="URE09927.1"/>
    <property type="molecule type" value="Genomic_DNA"/>
</dbReference>
<dbReference type="InterPro" id="IPR055414">
    <property type="entry name" value="LRR_R13L4/SHOC2-like"/>
</dbReference>
<dbReference type="SUPFAM" id="SSF52058">
    <property type="entry name" value="L domain-like"/>
    <property type="match status" value="1"/>
</dbReference>
<keyword evidence="4" id="KW-0539">Nucleus</keyword>
<evidence type="ECO:0000256" key="3">
    <source>
        <dbReference type="ARBA" id="ARBA00022737"/>
    </source>
</evidence>
<evidence type="ECO:0000256" key="5">
    <source>
        <dbReference type="SAM" id="MobiDB-lite"/>
    </source>
</evidence>
<dbReference type="Gene3D" id="3.30.1330.80">
    <property type="entry name" value="Hypothetical protein, similar to alpha- acetolactate decarboxylase, domain 2"/>
    <property type="match status" value="1"/>
</dbReference>
<dbReference type="PROSITE" id="PS51450">
    <property type="entry name" value="LRR"/>
    <property type="match status" value="1"/>
</dbReference>
<dbReference type="InterPro" id="IPR001611">
    <property type="entry name" value="Leu-rich_rpt"/>
</dbReference>
<dbReference type="InterPro" id="IPR005175">
    <property type="entry name" value="PPC_dom"/>
</dbReference>
<feature type="region of interest" description="Disordered" evidence="5">
    <location>
        <begin position="142"/>
        <end position="205"/>
    </location>
</feature>
<dbReference type="CDD" id="cd11378">
    <property type="entry name" value="DUF296"/>
    <property type="match status" value="1"/>
</dbReference>
<dbReference type="Pfam" id="PF23598">
    <property type="entry name" value="LRR_14"/>
    <property type="match status" value="1"/>
</dbReference>
<feature type="compositionally biased region" description="Pro residues" evidence="5">
    <location>
        <begin position="148"/>
        <end position="157"/>
    </location>
</feature>
<feature type="region of interest" description="Disordered" evidence="5">
    <location>
        <begin position="371"/>
        <end position="429"/>
    </location>
</feature>
<feature type="domain" description="PPC" evidence="6">
    <location>
        <begin position="244"/>
        <end position="392"/>
    </location>
</feature>